<evidence type="ECO:0000313" key="5">
    <source>
        <dbReference type="Proteomes" id="UP000285883"/>
    </source>
</evidence>
<dbReference type="Proteomes" id="UP000785171">
    <property type="component" value="Unassembled WGS sequence"/>
</dbReference>
<accession>A0A3R7K958</accession>
<dbReference type="PANTHER" id="PTHR22796">
    <property type="entry name" value="URG4-RELATED"/>
    <property type="match status" value="1"/>
</dbReference>
<comment type="caution">
    <text evidence="2">The sequence shown here is derived from an EMBL/GenBank/DDBJ whole genome shotgun (WGS) entry which is preliminary data.</text>
</comment>
<evidence type="ECO:0000313" key="2">
    <source>
        <dbReference type="EMBL" id="RLN37416.1"/>
    </source>
</evidence>
<organism evidence="2 5">
    <name type="scientific">Phytophthora kernoviae</name>
    <dbReference type="NCBI Taxonomy" id="325452"/>
    <lineage>
        <taxon>Eukaryota</taxon>
        <taxon>Sar</taxon>
        <taxon>Stramenopiles</taxon>
        <taxon>Oomycota</taxon>
        <taxon>Peronosporomycetes</taxon>
        <taxon>Peronosporales</taxon>
        <taxon>Peronosporaceae</taxon>
        <taxon>Phytophthora</taxon>
    </lineage>
</organism>
<evidence type="ECO:0000313" key="4">
    <source>
        <dbReference type="Proteomes" id="UP000285624"/>
    </source>
</evidence>
<name>A0A3R7K958_9STRA</name>
<evidence type="ECO:0000313" key="3">
    <source>
        <dbReference type="EMBL" id="RLN76284.1"/>
    </source>
</evidence>
<reference evidence="1" key="3">
    <citation type="submission" date="2020-06" db="EMBL/GenBank/DDBJ databases">
        <authorList>
            <person name="Studholme D.J."/>
        </authorList>
    </citation>
    <scope>NUCLEOTIDE SEQUENCE</scope>
    <source>
        <strain evidence="1">NZFS 2646</strain>
    </source>
</reference>
<gene>
    <name evidence="2" type="ORF">BBI17_007624</name>
    <name evidence="3" type="ORF">BBO99_00007678</name>
    <name evidence="1" type="ORF">JM16_002287</name>
</gene>
<evidence type="ECO:0000313" key="1">
    <source>
        <dbReference type="EMBL" id="KAG2523827.1"/>
    </source>
</evidence>
<keyword evidence="4" id="KW-1185">Reference proteome</keyword>
<dbReference type="Proteomes" id="UP000285883">
    <property type="component" value="Unassembled WGS sequence"/>
</dbReference>
<reference evidence="1" key="1">
    <citation type="journal article" date="2015" name="Genom Data">
        <title>Genome sequences of six Phytophthora species associated with forests in New Zealand.</title>
        <authorList>
            <person name="Studholme D.J."/>
            <person name="McDougal R.L."/>
            <person name="Sambles C."/>
            <person name="Hansen E."/>
            <person name="Hardy G."/>
            <person name="Grant M."/>
            <person name="Ganley R.J."/>
            <person name="Williams N.M."/>
        </authorList>
    </citation>
    <scope>NUCLEOTIDE SEQUENCE</scope>
    <source>
        <strain evidence="1">NZFS 2646</strain>
    </source>
</reference>
<evidence type="ECO:0008006" key="6">
    <source>
        <dbReference type="Google" id="ProtNLM"/>
    </source>
</evidence>
<dbReference type="AlphaFoldDB" id="A0A3R7K958"/>
<dbReference type="PANTHER" id="PTHR22796:SF1">
    <property type="entry name" value="VWFA DOMAIN-CONTAINING PROTEIN"/>
    <property type="match status" value="1"/>
</dbReference>
<dbReference type="EMBL" id="JPWV03000129">
    <property type="protein sequence ID" value="KAG2523827.1"/>
    <property type="molecule type" value="Genomic_DNA"/>
</dbReference>
<protein>
    <recommendedName>
        <fullName evidence="6">GB1/RHD3-type G domain-containing protein</fullName>
    </recommendedName>
</protein>
<sequence>MSLRILSPDMLLVVLDFEGLGSFERSEQEDIFLSVLNASVSLFTVFRMESRFDKDIDGLFSRFQKGVQLIKNDMRLFRGLLYMSVKDVNMNDQQGVVDELVAKLDGIFESNRDQNFLTEMYSGKLEINCSPPFGTVEYYQSMENDAAKTLREVVAPSEDMATGFTTGKAFLDCLRVVLAKISILDWTSMDKSTQNLLAVDVEQKLLGIIRTGYQVPRPLLAEAVIPSHLKEDVLIVSSREKLVIMWKEVCQKYPHFAAKWMTLNDLVALDSVEDETFDVGFDVTVLQNKKVGVIQKTLVEFHRALAVRGMKENVNVKKGNTPVGNRVLSLEHQIATTTALNLQVTPVIITAPSNCTFAA</sequence>
<reference evidence="4 5" key="2">
    <citation type="submission" date="2018-07" db="EMBL/GenBank/DDBJ databases">
        <title>Genome sequencing of oomycete isolates from Chile give support for New Zealand origin for Phytophthora kernoviae and make available the first Nothophytophthora sp. genome.</title>
        <authorList>
            <person name="Studholme D.J."/>
            <person name="Sanfuentes E."/>
            <person name="Panda P."/>
            <person name="Hill R."/>
            <person name="Sambles C."/>
            <person name="Grant M."/>
            <person name="Williams N.M."/>
            <person name="Mcdougal R.L."/>
        </authorList>
    </citation>
    <scope>NUCLEOTIDE SEQUENCE [LARGE SCALE GENOMIC DNA]</scope>
    <source>
        <strain evidence="2">Chile2</strain>
        <strain evidence="3">Chile4</strain>
    </source>
</reference>
<dbReference type="EMBL" id="MAYM02000582">
    <property type="protein sequence ID" value="RLN37416.1"/>
    <property type="molecule type" value="Genomic_DNA"/>
</dbReference>
<proteinExistence type="predicted"/>
<dbReference type="EMBL" id="MBDN02000331">
    <property type="protein sequence ID" value="RLN76284.1"/>
    <property type="molecule type" value="Genomic_DNA"/>
</dbReference>
<dbReference type="Proteomes" id="UP000285624">
    <property type="component" value="Unassembled WGS sequence"/>
</dbReference>